<evidence type="ECO:0000256" key="5">
    <source>
        <dbReference type="ARBA" id="ARBA00022927"/>
    </source>
</evidence>
<accession>A0A1X2GPL9</accession>
<keyword evidence="9" id="KW-1185">Reference proteome</keyword>
<evidence type="ECO:0000313" key="8">
    <source>
        <dbReference type="EMBL" id="ORX58745.1"/>
    </source>
</evidence>
<dbReference type="Pfam" id="PF25574">
    <property type="entry name" value="TPR_IMB1"/>
    <property type="match status" value="1"/>
</dbReference>
<dbReference type="STRING" id="101127.A0A1X2GPL9"/>
<keyword evidence="5" id="KW-0653">Protein transport</keyword>
<dbReference type="InterPro" id="IPR040122">
    <property type="entry name" value="Importin_beta"/>
</dbReference>
<proteinExistence type="predicted"/>
<gene>
    <name evidence="8" type="ORF">DM01DRAFT_1333364</name>
</gene>
<evidence type="ECO:0000313" key="9">
    <source>
        <dbReference type="Proteomes" id="UP000242146"/>
    </source>
</evidence>
<dbReference type="SUPFAM" id="SSF48371">
    <property type="entry name" value="ARM repeat"/>
    <property type="match status" value="1"/>
</dbReference>
<reference evidence="8 9" key="1">
    <citation type="submission" date="2016-07" db="EMBL/GenBank/DDBJ databases">
        <title>Pervasive Adenine N6-methylation of Active Genes in Fungi.</title>
        <authorList>
            <consortium name="DOE Joint Genome Institute"/>
            <person name="Mondo S.J."/>
            <person name="Dannebaum R.O."/>
            <person name="Kuo R.C."/>
            <person name="Labutti K."/>
            <person name="Haridas S."/>
            <person name="Kuo A."/>
            <person name="Salamov A."/>
            <person name="Ahrendt S.R."/>
            <person name="Lipzen A."/>
            <person name="Sullivan W."/>
            <person name="Andreopoulos W.B."/>
            <person name="Clum A."/>
            <person name="Lindquist E."/>
            <person name="Daum C."/>
            <person name="Ramamoorthy G.K."/>
            <person name="Gryganskyi A."/>
            <person name="Culley D."/>
            <person name="Magnuson J.K."/>
            <person name="James T.Y."/>
            <person name="O'Malley M.A."/>
            <person name="Stajich J.E."/>
            <person name="Spatafora J.W."/>
            <person name="Visel A."/>
            <person name="Grigoriev I.V."/>
        </authorList>
    </citation>
    <scope>NUCLEOTIDE SEQUENCE [LARGE SCALE GENOMIC DNA]</scope>
    <source>
        <strain evidence="8 9">NRRL 3301</strain>
    </source>
</reference>
<feature type="compositionally biased region" description="Acidic residues" evidence="6">
    <location>
        <begin position="389"/>
        <end position="398"/>
    </location>
</feature>
<dbReference type="OrthoDB" id="951172at2759"/>
<feature type="compositionally biased region" description="Low complexity" evidence="6">
    <location>
        <begin position="339"/>
        <end position="366"/>
    </location>
</feature>
<evidence type="ECO:0000256" key="1">
    <source>
        <dbReference type="ARBA" id="ARBA00004496"/>
    </source>
</evidence>
<comment type="subcellular location">
    <subcellularLocation>
        <location evidence="1">Cytoplasm</location>
    </subcellularLocation>
</comment>
<comment type="caution">
    <text evidence="8">The sequence shown here is derived from an EMBL/GenBank/DDBJ whole genome shotgun (WGS) entry which is preliminary data.</text>
</comment>
<sequence>MLDWTPNQDNLYELLSLLLDAAEPQHGHNQLTINEKLDSFHHIPEYPLYLTYILTRLQQHGKIRSVAGVVLKNFILTHFNGLHLSVLDYIKHACQLAILHPDNDPLVRKAVELVVTALITQAQVHNWFEMFLLLTNQMMQGNDLQVEIALMTMCKICEDCNRDLVREINGQCPLDIILPRLIRFFDHPDRRLQVCAMAAASQFISAGVSSSTNFDHYLAAILRHLHAHPDPSIHQEICRTLVMMASAQPHKLIPYCHDIMQYMIKCLQDPEENVAMEACDFWPECVDTPAFQPHLIDSIPQIVPILVNHMMYIDDDLSLAEPLSPDPDFISPPSPPSPSLMAASSQAVSQQRQSSPPSPTHPLSTPDEPHPPSPATDRPHSAPRPNSDMSDDDNMTLDENADFEDDEFYSEWTLRKCCASALECLITAHSQQVIEVLFTLLPDRLGHPDWKMRESGILALSTVKPEGISAMIPYLPIVIPYLLQSIYDSNPQVRATSCWTLGRYSKWTVSQFYDPQARTMVYEPVLTALLRRMLDADRDVQTSACIAFTTLEEESSGRELVPYLRPILTSMKRAFSFYRDHNKNVLFDTLATLAEATQSALQEPEYMEMVMAPLIDRWNELADDDTNWFPLLSCFCSVTTALGAKFQPFAEIVFARCLYFIDSTLKISLTTDEAPNIDFQINALDLLSSLAQGMGSAISPFVVDSNLLTLLDVCVRDPMTEVVTSTFALIGDLAKVCFDPLEPFLPSFLSGLIDQMHLEYFHCNNALWCVGEIAVRWGPAIEHYLPDLLARMIPILLSPDVARASVQENTMVALGRLGSACPEVMASYLPQFIQPWLEMAITAQSYNEEEKDSAFVGLCDMIRVNPQAGRKHLDIILMAISQWPMAPPQLHQGFETILHGYKNMLPPMEWMDAYNTLPFSSQQSMTSLYRL</sequence>
<dbReference type="InterPro" id="IPR001494">
    <property type="entry name" value="Importin-beta_N"/>
</dbReference>
<dbReference type="InterPro" id="IPR011989">
    <property type="entry name" value="ARM-like"/>
</dbReference>
<dbReference type="Pfam" id="PF13513">
    <property type="entry name" value="HEAT_EZ"/>
    <property type="match status" value="1"/>
</dbReference>
<name>A0A1X2GPL9_9FUNG</name>
<dbReference type="GO" id="GO:0031267">
    <property type="term" value="F:small GTPase binding"/>
    <property type="evidence" value="ECO:0007669"/>
    <property type="project" value="InterPro"/>
</dbReference>
<dbReference type="Proteomes" id="UP000242146">
    <property type="component" value="Unassembled WGS sequence"/>
</dbReference>
<keyword evidence="2" id="KW-0813">Transport</keyword>
<protein>
    <submittedName>
        <fullName evidence="8">ARM repeat-containing protein</fullName>
    </submittedName>
</protein>
<feature type="region of interest" description="Disordered" evidence="6">
    <location>
        <begin position="323"/>
        <end position="398"/>
    </location>
</feature>
<dbReference type="PROSITE" id="PS50166">
    <property type="entry name" value="IMPORTIN_B_NT"/>
    <property type="match status" value="1"/>
</dbReference>
<keyword evidence="4" id="KW-0677">Repeat</keyword>
<dbReference type="GO" id="GO:0006606">
    <property type="term" value="P:protein import into nucleus"/>
    <property type="evidence" value="ECO:0007669"/>
    <property type="project" value="InterPro"/>
</dbReference>
<evidence type="ECO:0000256" key="6">
    <source>
        <dbReference type="SAM" id="MobiDB-lite"/>
    </source>
</evidence>
<organism evidence="8 9">
    <name type="scientific">Hesseltinella vesiculosa</name>
    <dbReference type="NCBI Taxonomy" id="101127"/>
    <lineage>
        <taxon>Eukaryota</taxon>
        <taxon>Fungi</taxon>
        <taxon>Fungi incertae sedis</taxon>
        <taxon>Mucoromycota</taxon>
        <taxon>Mucoromycotina</taxon>
        <taxon>Mucoromycetes</taxon>
        <taxon>Mucorales</taxon>
        <taxon>Cunninghamellaceae</taxon>
        <taxon>Hesseltinella</taxon>
    </lineage>
</organism>
<evidence type="ECO:0000259" key="7">
    <source>
        <dbReference type="PROSITE" id="PS50166"/>
    </source>
</evidence>
<keyword evidence="3" id="KW-0963">Cytoplasm</keyword>
<evidence type="ECO:0000256" key="3">
    <source>
        <dbReference type="ARBA" id="ARBA00022490"/>
    </source>
</evidence>
<feature type="domain" description="Importin N-terminal" evidence="7">
    <location>
        <begin position="33"/>
        <end position="117"/>
    </location>
</feature>
<dbReference type="InterPro" id="IPR058584">
    <property type="entry name" value="IMB1_TNPO1-like_TPR"/>
</dbReference>
<dbReference type="Gene3D" id="1.25.10.10">
    <property type="entry name" value="Leucine-rich Repeat Variant"/>
    <property type="match status" value="2"/>
</dbReference>
<dbReference type="GO" id="GO:0005737">
    <property type="term" value="C:cytoplasm"/>
    <property type="evidence" value="ECO:0007669"/>
    <property type="project" value="UniProtKB-SubCell"/>
</dbReference>
<evidence type="ECO:0000256" key="4">
    <source>
        <dbReference type="ARBA" id="ARBA00022737"/>
    </source>
</evidence>
<dbReference type="InterPro" id="IPR016024">
    <property type="entry name" value="ARM-type_fold"/>
</dbReference>
<evidence type="ECO:0000256" key="2">
    <source>
        <dbReference type="ARBA" id="ARBA00022448"/>
    </source>
</evidence>
<dbReference type="AlphaFoldDB" id="A0A1X2GPL9"/>
<dbReference type="Pfam" id="PF03810">
    <property type="entry name" value="IBN_N"/>
    <property type="match status" value="1"/>
</dbReference>
<dbReference type="PANTHER" id="PTHR10527">
    <property type="entry name" value="IMPORTIN BETA"/>
    <property type="match status" value="1"/>
</dbReference>
<dbReference type="EMBL" id="MCGT01000006">
    <property type="protein sequence ID" value="ORX58745.1"/>
    <property type="molecule type" value="Genomic_DNA"/>
</dbReference>